<protein>
    <submittedName>
        <fullName evidence="1">Cysteine methyltransferase</fullName>
    </submittedName>
</protein>
<evidence type="ECO:0000313" key="1">
    <source>
        <dbReference type="EMBL" id="PAD21933.1"/>
    </source>
</evidence>
<dbReference type="GO" id="GO:0032259">
    <property type="term" value="P:methylation"/>
    <property type="evidence" value="ECO:0007669"/>
    <property type="project" value="UniProtKB-KW"/>
</dbReference>
<dbReference type="PANTHER" id="PTHR35145">
    <property type="entry name" value="CYTOPLASMIC PROTEIN-RELATED"/>
    <property type="match status" value="1"/>
</dbReference>
<name>A0A268ACT7_9BACI</name>
<gene>
    <name evidence="1" type="ORF">CHH64_04605</name>
</gene>
<dbReference type="Pfam" id="PF04237">
    <property type="entry name" value="YjbR"/>
    <property type="match status" value="1"/>
</dbReference>
<sequence length="110" mass="13461">MKNRQEAINYCKQYKDVYEDRPFRDDNWTLIRHKETDKTFAWIFERENRIWINIKNEPGMNEQLRNEYDSIVPAYHLNKEHWNSVILDGTVPEQEIHELISTSYDLTKDK</sequence>
<dbReference type="EMBL" id="NPBV01000003">
    <property type="protein sequence ID" value="PAD21933.1"/>
    <property type="molecule type" value="Genomic_DNA"/>
</dbReference>
<accession>A0A268ACT7</accession>
<dbReference type="GO" id="GO:0008168">
    <property type="term" value="F:methyltransferase activity"/>
    <property type="evidence" value="ECO:0007669"/>
    <property type="project" value="UniProtKB-KW"/>
</dbReference>
<dbReference type="RefSeq" id="WP_095227201.1">
    <property type="nucleotide sequence ID" value="NZ_NPBD01000002.1"/>
</dbReference>
<comment type="caution">
    <text evidence="1">The sequence shown here is derived from an EMBL/GenBank/DDBJ whole genome shotgun (WGS) entry which is preliminary data.</text>
</comment>
<proteinExistence type="predicted"/>
<dbReference type="InterPro" id="IPR007351">
    <property type="entry name" value="YjbR"/>
</dbReference>
<dbReference type="SUPFAM" id="SSF142906">
    <property type="entry name" value="YjbR-like"/>
    <property type="match status" value="1"/>
</dbReference>
<organism evidence="1 2">
    <name type="scientific">Terribacillus saccharophilus</name>
    <dbReference type="NCBI Taxonomy" id="361277"/>
    <lineage>
        <taxon>Bacteria</taxon>
        <taxon>Bacillati</taxon>
        <taxon>Bacillota</taxon>
        <taxon>Bacilli</taxon>
        <taxon>Bacillales</taxon>
        <taxon>Bacillaceae</taxon>
        <taxon>Terribacillus</taxon>
    </lineage>
</organism>
<dbReference type="InterPro" id="IPR058532">
    <property type="entry name" value="YjbR/MT2646/Rv2570-like"/>
</dbReference>
<dbReference type="Proteomes" id="UP000216013">
    <property type="component" value="Unassembled WGS sequence"/>
</dbReference>
<dbReference type="PANTHER" id="PTHR35145:SF1">
    <property type="entry name" value="CYTOPLASMIC PROTEIN"/>
    <property type="match status" value="1"/>
</dbReference>
<dbReference type="Gene3D" id="3.90.1150.30">
    <property type="match status" value="1"/>
</dbReference>
<keyword evidence="1" id="KW-0808">Transferase</keyword>
<dbReference type="OrthoDB" id="9789813at2"/>
<dbReference type="InterPro" id="IPR038056">
    <property type="entry name" value="YjbR-like_sf"/>
</dbReference>
<keyword evidence="1" id="KW-0489">Methyltransferase</keyword>
<reference evidence="1 2" key="1">
    <citation type="submission" date="2017-07" db="EMBL/GenBank/DDBJ databases">
        <title>Isolation and whole genome analysis of endospore-forming bacteria from heroin.</title>
        <authorList>
            <person name="Kalinowski J."/>
            <person name="Ahrens B."/>
            <person name="Al-Dilaimi A."/>
            <person name="Winkler A."/>
            <person name="Wibberg D."/>
            <person name="Schleenbecker U."/>
            <person name="Ruckert C."/>
            <person name="Wolfel R."/>
            <person name="Grass G."/>
        </authorList>
    </citation>
    <scope>NUCLEOTIDE SEQUENCE [LARGE SCALE GENOMIC DNA]</scope>
    <source>
        <strain evidence="1 2">7528</strain>
    </source>
</reference>
<dbReference type="AlphaFoldDB" id="A0A268ACT7"/>
<evidence type="ECO:0000313" key="2">
    <source>
        <dbReference type="Proteomes" id="UP000216013"/>
    </source>
</evidence>